<keyword evidence="2" id="KW-0472">Membrane</keyword>
<dbReference type="Proteomes" id="UP000199459">
    <property type="component" value="Unassembled WGS sequence"/>
</dbReference>
<dbReference type="RefSeq" id="WP_090630468.1">
    <property type="nucleotide sequence ID" value="NZ_FOCP01000008.1"/>
</dbReference>
<dbReference type="SUPFAM" id="SSF110997">
    <property type="entry name" value="Sporulation related repeat"/>
    <property type="match status" value="1"/>
</dbReference>
<dbReference type="STRING" id="917.SAMN05216326_103123"/>
<evidence type="ECO:0000259" key="3">
    <source>
        <dbReference type="PROSITE" id="PS51724"/>
    </source>
</evidence>
<dbReference type="PANTHER" id="PTHR38687">
    <property type="entry name" value="CELL DIVISION PROTEIN DEDD-RELATED"/>
    <property type="match status" value="1"/>
</dbReference>
<dbReference type="GO" id="GO:0030428">
    <property type="term" value="C:cell septum"/>
    <property type="evidence" value="ECO:0007669"/>
    <property type="project" value="TreeGrafter"/>
</dbReference>
<dbReference type="InterPro" id="IPR052521">
    <property type="entry name" value="Cell_div_SPOR-domain"/>
</dbReference>
<evidence type="ECO:0000256" key="2">
    <source>
        <dbReference type="SAM" id="Phobius"/>
    </source>
</evidence>
<reference evidence="4 5" key="1">
    <citation type="submission" date="2016-10" db="EMBL/GenBank/DDBJ databases">
        <authorList>
            <person name="de Groot N.N."/>
        </authorList>
    </citation>
    <scope>NUCLEOTIDE SEQUENCE [LARGE SCALE GENOMIC DNA]</scope>
    <source>
        <strain evidence="4 5">Nm22</strain>
    </source>
</reference>
<organism evidence="4 5">
    <name type="scientific">Nitrosomonas marina</name>
    <dbReference type="NCBI Taxonomy" id="917"/>
    <lineage>
        <taxon>Bacteria</taxon>
        <taxon>Pseudomonadati</taxon>
        <taxon>Pseudomonadota</taxon>
        <taxon>Betaproteobacteria</taxon>
        <taxon>Nitrosomonadales</taxon>
        <taxon>Nitrosomonadaceae</taxon>
        <taxon>Nitrosomonas</taxon>
    </lineage>
</organism>
<dbReference type="PROSITE" id="PS51724">
    <property type="entry name" value="SPOR"/>
    <property type="match status" value="1"/>
</dbReference>
<dbReference type="OrthoDB" id="8563804at2"/>
<dbReference type="GO" id="GO:0032506">
    <property type="term" value="P:cytokinetic process"/>
    <property type="evidence" value="ECO:0007669"/>
    <property type="project" value="TreeGrafter"/>
</dbReference>
<dbReference type="AlphaFoldDB" id="A0A1H8DX73"/>
<dbReference type="EMBL" id="FOCP01000008">
    <property type="protein sequence ID" value="SEN11901.1"/>
    <property type="molecule type" value="Genomic_DNA"/>
</dbReference>
<dbReference type="PANTHER" id="PTHR38687:SF1">
    <property type="entry name" value="CELL DIVISION PROTEIN DEDD"/>
    <property type="match status" value="1"/>
</dbReference>
<proteinExistence type="predicted"/>
<evidence type="ECO:0000313" key="5">
    <source>
        <dbReference type="Proteomes" id="UP000199459"/>
    </source>
</evidence>
<gene>
    <name evidence="4" type="ORF">SAMN05216325_10827</name>
</gene>
<feature type="domain" description="SPOR" evidence="3">
    <location>
        <begin position="156"/>
        <end position="234"/>
    </location>
</feature>
<feature type="compositionally biased region" description="Polar residues" evidence="1">
    <location>
        <begin position="132"/>
        <end position="153"/>
    </location>
</feature>
<dbReference type="GO" id="GO:0032153">
    <property type="term" value="C:cell division site"/>
    <property type="evidence" value="ECO:0007669"/>
    <property type="project" value="TreeGrafter"/>
</dbReference>
<evidence type="ECO:0000313" key="4">
    <source>
        <dbReference type="EMBL" id="SEN11901.1"/>
    </source>
</evidence>
<keyword evidence="2" id="KW-0812">Transmembrane</keyword>
<dbReference type="InterPro" id="IPR036680">
    <property type="entry name" value="SPOR-like_sf"/>
</dbReference>
<evidence type="ECO:0000256" key="1">
    <source>
        <dbReference type="SAM" id="MobiDB-lite"/>
    </source>
</evidence>
<feature type="transmembrane region" description="Helical" evidence="2">
    <location>
        <begin position="20"/>
        <end position="38"/>
    </location>
</feature>
<sequence>MNKNITEEELLLRKRARRRLVGAVVLVVTAVIVLPMIFDEPKPDTETHEIDIHLFPQDDISEIPPLVLPSEQYPPQNTDRIDDRTELASDMPPDIPEVFEPHDQISENEERHKHMQTGRTPIPGIKPRLAQAPQSGHSAPSSQTTPAQSERVPQSVQTSEQFVVQLGAFSDQSKAQQQLNNLRMNGLNAYTETHTINGKVVTRVRIGPFSSRNAAESELEKLRRQGLDGVVNPR</sequence>
<keyword evidence="2" id="KW-1133">Transmembrane helix</keyword>
<accession>A0A1H8DX73</accession>
<dbReference type="InterPro" id="IPR007730">
    <property type="entry name" value="SPOR-like_dom"/>
</dbReference>
<name>A0A1H8DX73_9PROT</name>
<feature type="region of interest" description="Disordered" evidence="1">
    <location>
        <begin position="109"/>
        <end position="153"/>
    </location>
</feature>
<dbReference type="Gene3D" id="3.30.70.1070">
    <property type="entry name" value="Sporulation related repeat"/>
    <property type="match status" value="1"/>
</dbReference>
<protein>
    <submittedName>
        <fullName evidence="4">DedD protein</fullName>
    </submittedName>
</protein>
<dbReference type="GO" id="GO:0042834">
    <property type="term" value="F:peptidoglycan binding"/>
    <property type="evidence" value="ECO:0007669"/>
    <property type="project" value="InterPro"/>
</dbReference>
<dbReference type="Pfam" id="PF05036">
    <property type="entry name" value="SPOR"/>
    <property type="match status" value="1"/>
</dbReference>